<dbReference type="CDD" id="cd03319">
    <property type="entry name" value="L-Ala-DL-Glu_epimerase"/>
    <property type="match status" value="1"/>
</dbReference>
<dbReference type="SUPFAM" id="SSF51604">
    <property type="entry name" value="Enolase C-terminal domain-like"/>
    <property type="match status" value="1"/>
</dbReference>
<evidence type="ECO:0000256" key="3">
    <source>
        <dbReference type="ARBA" id="ARBA00022723"/>
    </source>
</evidence>
<dbReference type="Gene3D" id="3.20.20.120">
    <property type="entry name" value="Enolase-like C-terminal domain"/>
    <property type="match status" value="1"/>
</dbReference>
<evidence type="ECO:0000313" key="7">
    <source>
        <dbReference type="EMBL" id="AJB42295.1"/>
    </source>
</evidence>
<name>A0A3G1A823_9CREN</name>
<reference evidence="8" key="1">
    <citation type="book" date="2010" name="EXTREMOPHILES" publisher="0:0-0">
        <title>Complete genome sequences of ten hyperthermophilic archaea reveal their metabolic capabilities and possible ecological roles.</title>
        <editorList>
            <person name="?"/>
        </editorList>
        <authorList>
            <person name="Ravin N.V."/>
            <person name="Mardanov A.V."/>
            <person name="Bonch-Osmolovskaya E.A."/>
            <person name="Skryabin K.G."/>
        </authorList>
    </citation>
    <scope>NUCLEOTIDE SEQUENCE [LARGE SCALE GENOMIC DNA]</scope>
    <source>
        <strain evidence="8">1505</strain>
    </source>
</reference>
<dbReference type="PROSITE" id="PS00909">
    <property type="entry name" value="MR_MLE_2"/>
    <property type="match status" value="1"/>
</dbReference>
<dbReference type="SFLD" id="SFLDF00009">
    <property type="entry name" value="o-succinylbenzoate_synthase"/>
    <property type="match status" value="1"/>
</dbReference>
<keyword evidence="5" id="KW-0413">Isomerase</keyword>
<evidence type="ECO:0000256" key="2">
    <source>
        <dbReference type="ARBA" id="ARBA00008031"/>
    </source>
</evidence>
<dbReference type="InterPro" id="IPR034603">
    <property type="entry name" value="Dipeptide_epimerase"/>
</dbReference>
<dbReference type="KEGG" id="tcb:TCARB_1249"/>
<comment type="cofactor">
    <cofactor evidence="1">
        <name>Mg(2+)</name>
        <dbReference type="ChEBI" id="CHEBI:18420"/>
    </cofactor>
</comment>
<dbReference type="GO" id="GO:0046872">
    <property type="term" value="F:metal ion binding"/>
    <property type="evidence" value="ECO:0007669"/>
    <property type="project" value="UniProtKB-KW"/>
</dbReference>
<dbReference type="PANTHER" id="PTHR48073">
    <property type="entry name" value="O-SUCCINYLBENZOATE SYNTHASE-RELATED"/>
    <property type="match status" value="1"/>
</dbReference>
<dbReference type="GO" id="GO:0016855">
    <property type="term" value="F:racemase and epimerase activity, acting on amino acids and derivatives"/>
    <property type="evidence" value="ECO:0007669"/>
    <property type="project" value="InterPro"/>
</dbReference>
<dbReference type="SFLD" id="SFLDG00180">
    <property type="entry name" value="muconate_cycloisomerase"/>
    <property type="match status" value="1"/>
</dbReference>
<dbReference type="GO" id="GO:0009063">
    <property type="term" value="P:amino acid catabolic process"/>
    <property type="evidence" value="ECO:0007669"/>
    <property type="project" value="InterPro"/>
</dbReference>
<dbReference type="InterPro" id="IPR018110">
    <property type="entry name" value="Mandel_Rmase/mucon_lact_enz_CS"/>
</dbReference>
<dbReference type="InterPro" id="IPR029017">
    <property type="entry name" value="Enolase-like_N"/>
</dbReference>
<dbReference type="InterPro" id="IPR013341">
    <property type="entry name" value="Mandelate_racemase_N_dom"/>
</dbReference>
<proteinExistence type="inferred from homology"/>
<keyword evidence="3" id="KW-0479">Metal-binding</keyword>
<dbReference type="SFLD" id="SFLDS00001">
    <property type="entry name" value="Enolase"/>
    <property type="match status" value="1"/>
</dbReference>
<dbReference type="Proteomes" id="UP000266720">
    <property type="component" value="Chromosome"/>
</dbReference>
<dbReference type="SMART" id="SM00922">
    <property type="entry name" value="MR_MLE"/>
    <property type="match status" value="1"/>
</dbReference>
<sequence length="359" mass="40214">MEIEAWISEVPLVEPLRIAPGTSYTQRSIIIRLRDGDLEGWGEACQSRRVLGETMEDALASLKKIIPAIKKASYESIEAIHEFTEGLDATPSIKAALNIALLDMYSKSQKRPLWKLLGGYRESLVTDVTIGIMEPEEMAQRALKFAERDFTIFKLKLGENPEKDIERVKKVRDALGEGPTIRVDANEGWRYEDAVRVINRIADYEVELVEQPLRHDMLHELKMLRRESPIPIALDESVRTPGEALRAVEEDAADIINIKLMKSRGITPAIRIIAISETAGVKNMVGCFSETRLGITATAYLAQAYRNVYYYDLDCDILSIDPVFRGGSEPEGPVRRPSQGYGLGVTLPNEGYLRPAKIV</sequence>
<dbReference type="GeneID" id="25406660"/>
<dbReference type="InterPro" id="IPR036849">
    <property type="entry name" value="Enolase-like_C_sf"/>
</dbReference>
<evidence type="ECO:0000259" key="6">
    <source>
        <dbReference type="SMART" id="SM00922"/>
    </source>
</evidence>
<dbReference type="GeneID" id="16572809"/>
<evidence type="ECO:0000313" key="8">
    <source>
        <dbReference type="Proteomes" id="UP000266720"/>
    </source>
</evidence>
<dbReference type="AlphaFoldDB" id="A0A3G1A823"/>
<dbReference type="RefSeq" id="WP_020961857.1">
    <property type="nucleotide sequence ID" value="NZ_CP007493.1"/>
</dbReference>
<feature type="domain" description="Mandelate racemase/muconate lactonizing enzyme C-terminal" evidence="6">
    <location>
        <begin position="135"/>
        <end position="231"/>
    </location>
</feature>
<organism evidence="7 8">
    <name type="scientific">Thermofilum adornatum 1505</name>
    <dbReference type="NCBI Taxonomy" id="697581"/>
    <lineage>
        <taxon>Archaea</taxon>
        <taxon>Thermoproteota</taxon>
        <taxon>Thermoprotei</taxon>
        <taxon>Thermofilales</taxon>
        <taxon>Thermofilaceae</taxon>
        <taxon>Thermofilum</taxon>
    </lineage>
</organism>
<dbReference type="InterPro" id="IPR029065">
    <property type="entry name" value="Enolase_C-like"/>
</dbReference>
<protein>
    <submittedName>
        <fullName evidence="7">L-alanine-DL-glutamate epimerase</fullName>
    </submittedName>
</protein>
<dbReference type="Pfam" id="PF13378">
    <property type="entry name" value="MR_MLE_C"/>
    <property type="match status" value="1"/>
</dbReference>
<keyword evidence="4" id="KW-0460">Magnesium</keyword>
<dbReference type="PANTHER" id="PTHR48073:SF2">
    <property type="entry name" value="O-SUCCINYLBENZOATE SYNTHASE"/>
    <property type="match status" value="1"/>
</dbReference>
<accession>A0A3G1A823</accession>
<evidence type="ECO:0000256" key="5">
    <source>
        <dbReference type="ARBA" id="ARBA00023235"/>
    </source>
</evidence>
<evidence type="ECO:0000256" key="1">
    <source>
        <dbReference type="ARBA" id="ARBA00001946"/>
    </source>
</evidence>
<evidence type="ECO:0000256" key="4">
    <source>
        <dbReference type="ARBA" id="ARBA00022842"/>
    </source>
</evidence>
<dbReference type="InterPro" id="IPR013342">
    <property type="entry name" value="Mandelate_racemase_C"/>
</dbReference>
<dbReference type="Gene3D" id="3.30.390.10">
    <property type="entry name" value="Enolase-like, N-terminal domain"/>
    <property type="match status" value="1"/>
</dbReference>
<dbReference type="EMBL" id="CP007493">
    <property type="protein sequence ID" value="AJB42295.1"/>
    <property type="molecule type" value="Genomic_DNA"/>
</dbReference>
<comment type="similarity">
    <text evidence="2">Belongs to the mandelate racemase/muconate lactonizing enzyme family.</text>
</comment>
<dbReference type="Pfam" id="PF02746">
    <property type="entry name" value="MR_MLE_N"/>
    <property type="match status" value="1"/>
</dbReference>
<gene>
    <name evidence="7" type="ORF">TCARB_1249</name>
</gene>
<dbReference type="SUPFAM" id="SSF54826">
    <property type="entry name" value="Enolase N-terminal domain-like"/>
    <property type="match status" value="1"/>
</dbReference>
<dbReference type="STRING" id="697581.TCARB_1249"/>